<reference evidence="3" key="2">
    <citation type="submission" date="2020-09" db="EMBL/GenBank/DDBJ databases">
        <authorList>
            <person name="Sun Q."/>
            <person name="Kim S."/>
        </authorList>
    </citation>
    <scope>NUCLEOTIDE SEQUENCE</scope>
    <source>
        <strain evidence="3">KCTC 42249</strain>
    </source>
</reference>
<proteinExistence type="predicted"/>
<dbReference type="Pfam" id="PF05235">
    <property type="entry name" value="CHAD"/>
    <property type="match status" value="1"/>
</dbReference>
<organism evidence="3 4">
    <name type="scientific">Tianweitania populi</name>
    <dbReference type="NCBI Taxonomy" id="1607949"/>
    <lineage>
        <taxon>Bacteria</taxon>
        <taxon>Pseudomonadati</taxon>
        <taxon>Pseudomonadota</taxon>
        <taxon>Alphaproteobacteria</taxon>
        <taxon>Hyphomicrobiales</taxon>
        <taxon>Phyllobacteriaceae</taxon>
        <taxon>Tianweitania</taxon>
    </lineage>
</organism>
<feature type="domain" description="CYTH" evidence="1">
    <location>
        <begin position="1"/>
        <end position="194"/>
    </location>
</feature>
<dbReference type="InterPro" id="IPR039013">
    <property type="entry name" value="YgiF"/>
</dbReference>
<dbReference type="InterPro" id="IPR038186">
    <property type="entry name" value="CHAD_dom_sf"/>
</dbReference>
<dbReference type="SUPFAM" id="SSF55154">
    <property type="entry name" value="CYTH-like phosphatases"/>
    <property type="match status" value="1"/>
</dbReference>
<accession>A0A8J3DM25</accession>
<feature type="domain" description="CHAD" evidence="2">
    <location>
        <begin position="208"/>
        <end position="480"/>
    </location>
</feature>
<dbReference type="RefSeq" id="WP_189500671.1">
    <property type="nucleotide sequence ID" value="NZ_BMZQ01000001.1"/>
</dbReference>
<evidence type="ECO:0000313" key="3">
    <source>
        <dbReference type="EMBL" id="GHD04901.1"/>
    </source>
</evidence>
<dbReference type="Gene3D" id="1.40.20.10">
    <property type="entry name" value="CHAD domain"/>
    <property type="match status" value="1"/>
</dbReference>
<keyword evidence="4" id="KW-1185">Reference proteome</keyword>
<evidence type="ECO:0000259" key="1">
    <source>
        <dbReference type="PROSITE" id="PS51707"/>
    </source>
</evidence>
<comment type="caution">
    <text evidence="3">The sequence shown here is derived from an EMBL/GenBank/DDBJ whole genome shotgun (WGS) entry which is preliminary data.</text>
</comment>
<dbReference type="SMART" id="SM01118">
    <property type="entry name" value="CYTH"/>
    <property type="match status" value="1"/>
</dbReference>
<dbReference type="Gene3D" id="2.40.320.10">
    <property type="entry name" value="Hypothetical Protein Pfu-838710-001"/>
    <property type="match status" value="1"/>
</dbReference>
<dbReference type="InterPro" id="IPR023577">
    <property type="entry name" value="CYTH_domain"/>
</dbReference>
<evidence type="ECO:0000313" key="4">
    <source>
        <dbReference type="Proteomes" id="UP000630142"/>
    </source>
</evidence>
<dbReference type="CDD" id="cd07756">
    <property type="entry name" value="CYTH-like_Pase_CHAD"/>
    <property type="match status" value="1"/>
</dbReference>
<dbReference type="PANTHER" id="PTHR39569">
    <property type="entry name" value="INORGANIC TRIPHOSPHATASE"/>
    <property type="match status" value="1"/>
</dbReference>
<dbReference type="GO" id="GO:0050355">
    <property type="term" value="F:inorganic triphosphate phosphatase activity"/>
    <property type="evidence" value="ECO:0007669"/>
    <property type="project" value="InterPro"/>
</dbReference>
<dbReference type="SMART" id="SM00880">
    <property type="entry name" value="CHAD"/>
    <property type="match status" value="1"/>
</dbReference>
<name>A0A8J3DM25_9HYPH</name>
<dbReference type="EMBL" id="BMZQ01000001">
    <property type="protein sequence ID" value="GHD04901.1"/>
    <property type="molecule type" value="Genomic_DNA"/>
</dbReference>
<reference evidence="3" key="1">
    <citation type="journal article" date="2014" name="Int. J. Syst. Evol. Microbiol.">
        <title>Complete genome sequence of Corynebacterium casei LMG S-19264T (=DSM 44701T), isolated from a smear-ripened cheese.</title>
        <authorList>
            <consortium name="US DOE Joint Genome Institute (JGI-PGF)"/>
            <person name="Walter F."/>
            <person name="Albersmeier A."/>
            <person name="Kalinowski J."/>
            <person name="Ruckert C."/>
        </authorList>
    </citation>
    <scope>NUCLEOTIDE SEQUENCE</scope>
    <source>
        <strain evidence="3">KCTC 42249</strain>
    </source>
</reference>
<dbReference type="AlphaFoldDB" id="A0A8J3DM25"/>
<dbReference type="PROSITE" id="PS51707">
    <property type="entry name" value="CYTH"/>
    <property type="match status" value="1"/>
</dbReference>
<dbReference type="InterPro" id="IPR007899">
    <property type="entry name" value="CHAD_dom"/>
</dbReference>
<dbReference type="InterPro" id="IPR033469">
    <property type="entry name" value="CYTH-like_dom_sf"/>
</dbReference>
<gene>
    <name evidence="3" type="ORF">GCM10016234_00010</name>
</gene>
<dbReference type="PANTHER" id="PTHR39569:SF1">
    <property type="entry name" value="INORGANIC TRIPHOSPHATASE"/>
    <property type="match status" value="1"/>
</dbReference>
<sequence length="483" mass="54279">MEVELKLQIAPDAVETLASSPLLAGEPEALALQATYFDTPDQHLRKNGFSLRIRRENERLIQTLKGTSKSAVGLFARPEWEQGVDDMTLVIDDKTPLTMLLGDHVRDLAPAFRVVVERRVWKLVDGDDVVECALDLGDIVATDRRSPLCELELELKGGSLAYLFRLARQLDEVTPVRLSVNSKSERGFLCLEAQPDSFKTAPVELVPSMTAQSAFETIIAACLKQYRLNETLLLDTRSPLALHQARVALRRLRAAFTIFKPLYTDEQAETIRQDLKWLAALLGEGRDLDVLVKRNEAEALHERLQSARDEAYDRIIAALEGKRVRMLMLDVVEWAAMGAWLSDEDTRSNRNRLAPLFAAKPLRKFRKKVKKNGEDLDKLDETTRHEVRKDAKKLRYASEFFAGLFPDKRERRRHGAFVAALEGLQEELGSLNDIAAAPALIETLGLTDHPDAQSLLAGAKKKKRLAAAVEAHGTFVDAKRFWD</sequence>
<evidence type="ECO:0000259" key="2">
    <source>
        <dbReference type="PROSITE" id="PS51708"/>
    </source>
</evidence>
<dbReference type="Pfam" id="PF01928">
    <property type="entry name" value="CYTH"/>
    <property type="match status" value="1"/>
</dbReference>
<protein>
    <submittedName>
        <fullName evidence="3">Inorganic triphosphatase</fullName>
    </submittedName>
</protein>
<dbReference type="PROSITE" id="PS51708">
    <property type="entry name" value="CHAD"/>
    <property type="match status" value="1"/>
</dbReference>
<dbReference type="GO" id="GO:0046872">
    <property type="term" value="F:metal ion binding"/>
    <property type="evidence" value="ECO:0007669"/>
    <property type="project" value="TreeGrafter"/>
</dbReference>
<dbReference type="Proteomes" id="UP000630142">
    <property type="component" value="Unassembled WGS sequence"/>
</dbReference>